<dbReference type="SMART" id="SM00710">
    <property type="entry name" value="PbH1"/>
    <property type="match status" value="5"/>
</dbReference>
<dbReference type="SMART" id="SM00060">
    <property type="entry name" value="FN3"/>
    <property type="match status" value="4"/>
</dbReference>
<dbReference type="EMBL" id="WHNY01000005">
    <property type="protein sequence ID" value="NOU62786.1"/>
    <property type="molecule type" value="Genomic_DNA"/>
</dbReference>
<feature type="domain" description="Fibronectin type-III" evidence="2">
    <location>
        <begin position="339"/>
        <end position="426"/>
    </location>
</feature>
<proteinExistence type="predicted"/>
<dbReference type="Proteomes" id="UP000653578">
    <property type="component" value="Unassembled WGS sequence"/>
</dbReference>
<dbReference type="PROSITE" id="PS50853">
    <property type="entry name" value="FN3"/>
    <property type="match status" value="3"/>
</dbReference>
<feature type="domain" description="Fibronectin type-III" evidence="2">
    <location>
        <begin position="1560"/>
        <end position="1646"/>
    </location>
</feature>
<dbReference type="Pfam" id="PF12708">
    <property type="entry name" value="Pect-lyase_RHGA_epim"/>
    <property type="match status" value="1"/>
</dbReference>
<dbReference type="InterPro" id="IPR036116">
    <property type="entry name" value="FN3_sf"/>
</dbReference>
<reference evidence="3 4" key="1">
    <citation type="submission" date="2019-10" db="EMBL/GenBank/DDBJ databases">
        <title>Description of Paenibacillus humi sp. nov.</title>
        <authorList>
            <person name="Carlier A."/>
            <person name="Qi S."/>
        </authorList>
    </citation>
    <scope>NUCLEOTIDE SEQUENCE [LARGE SCALE GENOMIC DNA]</scope>
    <source>
        <strain evidence="3 4">LMG 31461</strain>
    </source>
</reference>
<evidence type="ECO:0000313" key="3">
    <source>
        <dbReference type="EMBL" id="NOU62786.1"/>
    </source>
</evidence>
<evidence type="ECO:0000256" key="1">
    <source>
        <dbReference type="ARBA" id="ARBA00022737"/>
    </source>
</evidence>
<organism evidence="3 4">
    <name type="scientific">Paenibacillus plantarum</name>
    <dbReference type="NCBI Taxonomy" id="2654975"/>
    <lineage>
        <taxon>Bacteria</taxon>
        <taxon>Bacillati</taxon>
        <taxon>Bacillota</taxon>
        <taxon>Bacilli</taxon>
        <taxon>Bacillales</taxon>
        <taxon>Paenibacillaceae</taxon>
        <taxon>Paenibacillus</taxon>
    </lineage>
</organism>
<evidence type="ECO:0000313" key="4">
    <source>
        <dbReference type="Proteomes" id="UP000653578"/>
    </source>
</evidence>
<comment type="caution">
    <text evidence="3">The sequence shown here is derived from an EMBL/GenBank/DDBJ whole genome shotgun (WGS) entry which is preliminary data.</text>
</comment>
<dbReference type="Gene3D" id="2.160.20.10">
    <property type="entry name" value="Single-stranded right-handed beta-helix, Pectin lyase-like"/>
    <property type="match status" value="1"/>
</dbReference>
<dbReference type="PANTHER" id="PTHR13817:SF73">
    <property type="entry name" value="FIBRONECTIN TYPE-III DOMAIN-CONTAINING PROTEIN"/>
    <property type="match status" value="1"/>
</dbReference>
<dbReference type="InterPro" id="IPR013783">
    <property type="entry name" value="Ig-like_fold"/>
</dbReference>
<dbReference type="SUPFAM" id="SSF51126">
    <property type="entry name" value="Pectin lyase-like"/>
    <property type="match status" value="1"/>
</dbReference>
<dbReference type="InterPro" id="IPR011050">
    <property type="entry name" value="Pectin_lyase_fold/virulence"/>
</dbReference>
<dbReference type="InterPro" id="IPR024535">
    <property type="entry name" value="RHGA/B-epi-like_pectate_lyase"/>
</dbReference>
<keyword evidence="4" id="KW-1185">Reference proteome</keyword>
<dbReference type="InterPro" id="IPR012334">
    <property type="entry name" value="Pectin_lyas_fold"/>
</dbReference>
<dbReference type="CDD" id="cd00063">
    <property type="entry name" value="FN3"/>
    <property type="match status" value="3"/>
</dbReference>
<dbReference type="SUPFAM" id="SSF49373">
    <property type="entry name" value="Invasin/intimin cell-adhesion fragments"/>
    <property type="match status" value="1"/>
</dbReference>
<name>A0ABX1X319_9BACL</name>
<dbReference type="InterPro" id="IPR050964">
    <property type="entry name" value="Striated_Muscle_Regulatory"/>
</dbReference>
<dbReference type="Pfam" id="PF00041">
    <property type="entry name" value="fn3"/>
    <property type="match status" value="3"/>
</dbReference>
<dbReference type="PANTHER" id="PTHR13817">
    <property type="entry name" value="TITIN"/>
    <property type="match status" value="1"/>
</dbReference>
<dbReference type="InterPro" id="IPR008964">
    <property type="entry name" value="Invasin/intimin_cell_adhesion"/>
</dbReference>
<dbReference type="InterPro" id="IPR003961">
    <property type="entry name" value="FN3_dom"/>
</dbReference>
<keyword evidence="1" id="KW-0677">Repeat</keyword>
<sequence>MKDFAPEIRRTHTYKLKRRRELNMVLTQRTMKWRWFVYLLILFLIFSGMTFGPRAASASTASFMGTDTTTKGNWVGAYGSEGYVLPYYTTTAMNYRETPPAADVAQLPTYVSAYAKSGSNYWVSGNQADPRGLQSPDGSTRKRFTVYTYGTMSFSFTLSDNETHQFSVYTTDFGSTESIQMGFELRDAGGTVLDSRTVSTINGGKYVTYRVQGSFKLVVTLQAGTQANAQGFFFDAPGPVWPEGGAASATSVSATSATINWPVAIDPDGVTGYRIYKNNALLDTVSGSVYAYNVTGLSPATTYTFAVEPGNGSSFWGRKLAVPVTTAIESDSVAPVWPSGSALTASQETPAGVHLAWNAATDNRAVTQYRIYRDGTQLATVGSGVYAYDVTGLAPETAYTFHVQAGDSAGNWSGDGPSVTAMTMPAPTYYLGQDTVSKGNWIGTYGGDGYILPFFSATSASGKDATTPAHIASLPSYVSAYSLGGSNGYNVVQNPSTDARALLMPDGSIRKMLTVYTYGTLTHSFTLTDNNLHQVSFYTTDFGSQEVNVEKFELLDGSGNVLDAQTVDTINGGKYVSYLVRGSFKLRFTKLAGAQANVEGIFFDTPLAPTVSDLQAMNDGIRQVALSWVSAGTDDTIVLRKKQGDADFARIAKVSAGVHGYADSRLEPGVVYQYGLRNIRQYRYSDIAVRASVTIPAYQATSLTFEDTSLVVDRPNEIVQLRAVLKDSIGAPLVGKPVAFELAGTYVGSHIDPNAGSGVTDENGVVTVEYTPLFAGSYTIKAVFAVNDILLLNASTDTIPLLVHLEDWEQPPVVLRFSDAVVPGTLFTVSGYGMTPSAVEVAIDDYAQLGASPPSAGARTLDIVQTDDQGAFVVSLLPEDMAPGSYAVWIRNEYGWSEAKPLNDPRPQFISEREAFEGQQIKLVGRNFDAREFGGASADTAVRLKSVAGSVYEMPIVELNPFAVTFAIDQAPPQVYWVEVRNSVDGNWVRLGNGQQLTVTEAGDDPLGLGVAWAKNFQWSNVYNVADYGATADDTIDDTASVQSAVDQAHTEGGGVVWFPDGTYRIAKILLPAGVVLLGESQENTVLAYSGTSTGMLIVSSGDGQTAGHAGVARMKLDVFNPSVYPDFFIWLGHSWGAAVTDNALRTASELFVTEVTIDAPLEEQTGRANGVGFIANERTLFVGNSFKGRAATIATGYVNAYSQVRNNIIEYASGATNMLARYVIVENNRLIGHPEQNTDTHGVNVKSDYYVSNNVIQGIGTLDHANNDGEMVLNESPSGTFNYGEVLGASGTELKVATVVPLSVGATVTGNVYSFPHRYGRLAVVIMAGRGIGQVRDVVQVTGNTISVETPWDIVPDRTSKFSFIVPNARGTVYRNTGMDSGGPISLYGNSFDNVVADNMLTNTGGAVTFGFNSLVQHRLNNTYFVRFDNNTIIDALPGAVFGLGLQADNTGYAVMAYGSEFRNNRVVADQNADASGLFIRTVKGNTFDVPVVRNTLIENNQFVDLKTGISLTQAIYGQVLSGNSFVSVTTPIVDAGSLNTVTTGNAYADVRAPYWSAGSNELSVIDVTSTEAQLIWPSATDTSGAAISYRIYVNSLLQDTVSNINTYTFNDLLPGTAYTFRVEAVDVAGNAVRDQLTASTVTLP</sequence>
<evidence type="ECO:0000259" key="2">
    <source>
        <dbReference type="PROSITE" id="PS50853"/>
    </source>
</evidence>
<gene>
    <name evidence="3" type="ORF">GC096_01830</name>
</gene>
<protein>
    <recommendedName>
        <fullName evidence="2">Fibronectin type-III domain-containing protein</fullName>
    </recommendedName>
</protein>
<dbReference type="SUPFAM" id="SSF49265">
    <property type="entry name" value="Fibronectin type III"/>
    <property type="match status" value="2"/>
</dbReference>
<dbReference type="Gene3D" id="2.60.40.10">
    <property type="entry name" value="Immunoglobulins"/>
    <property type="match status" value="4"/>
</dbReference>
<dbReference type="InterPro" id="IPR006626">
    <property type="entry name" value="PbH1"/>
</dbReference>
<feature type="domain" description="Fibronectin type-III" evidence="2">
    <location>
        <begin position="236"/>
        <end position="329"/>
    </location>
</feature>
<accession>A0ABX1X319</accession>